<keyword evidence="5" id="KW-1185">Reference proteome</keyword>
<evidence type="ECO:0000256" key="2">
    <source>
        <dbReference type="ARBA" id="ARBA00022525"/>
    </source>
</evidence>
<dbReference type="PROSITE" id="PS00330">
    <property type="entry name" value="HEMOLYSIN_CALCIUM"/>
    <property type="match status" value="7"/>
</dbReference>
<evidence type="ECO:0000259" key="3">
    <source>
        <dbReference type="Pfam" id="PF17803"/>
    </source>
</evidence>
<dbReference type="Gene3D" id="2.150.10.10">
    <property type="entry name" value="Serralysin-like metalloprotease, C-terminal"/>
    <property type="match status" value="4"/>
</dbReference>
<dbReference type="InterPro" id="IPR040853">
    <property type="entry name" value="RapA2_cadherin-like"/>
</dbReference>
<comment type="subcellular location">
    <subcellularLocation>
        <location evidence="1">Secreted</location>
    </subcellularLocation>
</comment>
<dbReference type="Pfam" id="PF17803">
    <property type="entry name" value="Cadherin_4"/>
    <property type="match status" value="16"/>
</dbReference>
<dbReference type="Gene3D" id="2.60.40.10">
    <property type="entry name" value="Immunoglobulins"/>
    <property type="match status" value="17"/>
</dbReference>
<sequence>MISGDVSGTAAEDSATDVTGTLLAADVDNTDNAFQAASDVAAYGSWSIDAAGEWSYSLDDTNPAVNALNEGDTLSDSFTVMAEDGTEQTVSITITGSNDAAVITGDVSGTAAEDSDMAATGTLLSEDVDNADNAFQAASDVAAYGSWSIDAAGAWTYTLDDTNPAVDALNEGDTLSDSFTVMAEDGTEQIVSITITGSNDAAVITGDVSGTAAEDSATDVTGTLLATDVDNADNAFQAASDVAATYGSWSIDAAGAWSYSLDDTNPAVNALNEGDTLSDSFTVMAEDGTEQTVSITITGSNDAAVITGDVSGTAAEDSDMAATGTLLSEDVDNADNAFQAASDVAATYGSWSIDAAGAWTYSLDDTNPAVNALNEGDTLSDSFTVMAEDGTEQTVSITITGSNDAAVITGDVSGTAAEDSDMAATGTLLSEDVDNADNAFQAASDVAATYGSWSIDAAGAWTYSLDDTNPAVNALNEGDTLSDSFTVMAEDGTEQTVSITITGSNDAAVITGDVSGTAAEDSDMAATGTLLSEDVDNADNAFQAASDVATYGSWSIDAAGAWSYSLDDTNPAVNALNEGDTLSDSFTVMAEDGTEQIVSITITGSNDAAVITGDVSGTAAEDSATDVTGTLLATDVDNADNAFQAASDVAATYGSWSIDAAGAWSYSLDDTNPAVNALNEGDTLSDSFTVMAEDGTEQTVSITITGSNDAAVITGDVSGTAAEDSDMAATGTLLSEDVDNADNAFQAASDVAAYGSWSIDAAGAWTYTLDDTNPMVNALNEGDTLSDSFTVMAEDGTEQIVSITITGSNDAAVITGDVSGTAAEDSDMAATGTLLSEDVDNADNAFQAASDVAATYGSWSIDAAGAWTYSLDDTNPAVNALNEGDTLSDSFTVMAEDGTEQTVSITITGSNDAAVITGDVSGTAAEDSDMAATGTLLSEDVDNADNAFQAASDVATYGSWSIDAAGAWSYSLDDTNPAVNALNEGDTLSDSFTVMAEDGTEQTVSITITGSNDAAVITGDVSGTAAEDSDMAATGTLLSEDVDNADNAFQAASDVAAYGSWSIDAAGAWTYTLDDTNPMVNALNEGDTLSDSFTVMAEDGTEQIVSITITGSNDAAVITGDVSGTAAEDSDMAATGTLLSEDVDNADNAFQAASDVAATYGSWSIDAAGAWSYSLDDTNPAVNALNEGDTLSDSFTVMAEDGTEQTVSITITGSNDAAVITGDVSGTAAEDSDMAATGTLLSEDVDNADNAFQAASDVAAYGSWSIDAAGAWTYTLDDTNPAVDALNEGDTLSDSFTVMAEDGTEQIVSITITGSNDAAVITGDVSGTAAEDSATDVTGTLLATDVDNADNAFQAASDVAATYGSWSIDAAGAWSYSLDDTNPAVNALNEGDTLSDSFTVMAEDGTEQTVSITITGSNDAAVITGDVSGTAAEDSDMAATGTLLSEDVDNADNAFQAASDVAATYGSWSIDAAGAWTYSLDDTNPAVNALNEGDTLSDSFTVMAEDGTEQTVSITITGSNDAAVITGDVSGTAAEDSDMAATGTLLSEDVDNADNAFQAASDVAATYGSWSIDAAGAWTYSLDDTNPAVNALNEGDTLSDSFTVMAEDGTEQTVSITITGSNDAAVITGDVSGTAAEDSDMAATGTLLSEDVDNADNAFQAASDVATYGSWSIDAAGAWSYSLDDTNPAVNALNEGDTLSDSFTVMAEDGTEQIVSITITGSNDSPVAEAISGETVDAGAPSLLLTGIFSDPDAGDTLSFSIDTTGTLGSVINNGDGTFSYDVGGALEFLPENETYEDTFTYTVTDALGASSTATATITVTGQDNDDLVNGTENADTLSGGIGDDTLMGLQGNDVLIGGSGADALMGGEGSDTASYTTSAGFVNVSLSTGFAGGGSGSHAIGDTYNSIENLTGSGFNDILNGDGGANVLSGMDGNDTLRGRGGDDVLIGGRGADVLEGGAGSDTADYTTSEGFVNVSLSSGFAGGGAGSHAIGDTYSSIENLTGSGFNDILNGDSGANVLSGMDGNDTLRGRGGDDVLIGGRGADVLEGGAGSDTADYTTSEGFVNVSLSSGFAGGGAGSHAIGDTYSSIENLTGSAFNDILNGDSGANVLSGMDGNDILRGREGADVLNGGEGSDTADYLGSAGFVNVSLLTGYAGGGAGSHAIGDTFNSIENLAGSANNDRLGGDNGDNILTGRGGDDILAGRGGADTFVFGNGFGNDTITDFQDGMDMLDFSTHTTVNAATDLTITTVGSDALVSDGAGNSITLLNAAGLIDDGDFIF</sequence>
<dbReference type="PANTHER" id="PTHR38340:SF1">
    <property type="entry name" value="S-LAYER PROTEIN"/>
    <property type="match status" value="1"/>
</dbReference>
<gene>
    <name evidence="4" type="ORF">GQA70_21270</name>
</gene>
<feature type="domain" description="RapA2 cadherin-like" evidence="3">
    <location>
        <begin position="191"/>
        <end position="259"/>
    </location>
</feature>
<keyword evidence="2" id="KW-0964">Secreted</keyword>
<dbReference type="Proteomes" id="UP000596387">
    <property type="component" value="Plasmid p-SCP3"/>
</dbReference>
<feature type="domain" description="RapA2 cadherin-like" evidence="3">
    <location>
        <begin position="901"/>
        <end position="970"/>
    </location>
</feature>
<dbReference type="PANTHER" id="PTHR38340">
    <property type="entry name" value="S-LAYER PROTEIN"/>
    <property type="match status" value="1"/>
</dbReference>
<dbReference type="Pfam" id="PF00353">
    <property type="entry name" value="HemolysinCabind"/>
    <property type="match status" value="5"/>
</dbReference>
<feature type="domain" description="RapA2 cadherin-like" evidence="3">
    <location>
        <begin position="393"/>
        <end position="463"/>
    </location>
</feature>
<dbReference type="InterPro" id="IPR018511">
    <property type="entry name" value="Hemolysin-typ_Ca-bd_CS"/>
</dbReference>
<feature type="domain" description="RapA2 cadherin-like" evidence="3">
    <location>
        <begin position="1002"/>
        <end position="1071"/>
    </location>
</feature>
<dbReference type="InterPro" id="IPR001343">
    <property type="entry name" value="Hemolysn_Ca-bd"/>
</dbReference>
<feature type="domain" description="RapA2 cadherin-like" evidence="3">
    <location>
        <begin position="88"/>
        <end position="157"/>
    </location>
</feature>
<dbReference type="InterPro" id="IPR010221">
    <property type="entry name" value="VCBS_dom"/>
</dbReference>
<evidence type="ECO:0000313" key="4">
    <source>
        <dbReference type="EMBL" id="QRF68904.1"/>
    </source>
</evidence>
<feature type="domain" description="RapA2 cadherin-like" evidence="3">
    <location>
        <begin position="1205"/>
        <end position="1274"/>
    </location>
</feature>
<dbReference type="RefSeq" id="WP_251374310.1">
    <property type="nucleotide sequence ID" value="NZ_CP047169.1"/>
</dbReference>
<organism evidence="4 5">
    <name type="scientific">Ponticoccus alexandrii</name>
    <dbReference type="NCBI Taxonomy" id="1943633"/>
    <lineage>
        <taxon>Bacteria</taxon>
        <taxon>Pseudomonadati</taxon>
        <taxon>Pseudomonadota</taxon>
        <taxon>Alphaproteobacteria</taxon>
        <taxon>Rhodobacterales</taxon>
        <taxon>Roseobacteraceae</taxon>
        <taxon>Ponticoccus</taxon>
    </lineage>
</organism>
<geneLocation type="plasmid" evidence="4 5">
    <name>p-SCP3</name>
</geneLocation>
<feature type="domain" description="RapA2 cadherin-like" evidence="3">
    <location>
        <begin position="598"/>
        <end position="666"/>
    </location>
</feature>
<dbReference type="Pfam" id="PF17963">
    <property type="entry name" value="Big_9"/>
    <property type="match status" value="1"/>
</dbReference>
<feature type="domain" description="RapA2 cadherin-like" evidence="3">
    <location>
        <begin position="801"/>
        <end position="869"/>
    </location>
</feature>
<dbReference type="SUPFAM" id="SSF51120">
    <property type="entry name" value="beta-Roll"/>
    <property type="match status" value="3"/>
</dbReference>
<feature type="domain" description="RapA2 cadherin-like" evidence="3">
    <location>
        <begin position="291"/>
        <end position="361"/>
    </location>
</feature>
<feature type="domain" description="RapA2 cadherin-like" evidence="3">
    <location>
        <begin position="1510"/>
        <end position="1580"/>
    </location>
</feature>
<proteinExistence type="predicted"/>
<protein>
    <recommendedName>
        <fullName evidence="3">RapA2 cadherin-like domain-containing protein</fullName>
    </recommendedName>
</protein>
<reference evidence="4 5" key="1">
    <citation type="submission" date="2019-12" db="EMBL/GenBank/DDBJ databases">
        <title>Complete Genome Sequence of a Quorum-Sensing Bacterium,Rhodobacteraceae bacterium C31, Isolated from a marine microalgae symbiotic bacteria.</title>
        <authorList>
            <person name="Zhang Y."/>
        </authorList>
    </citation>
    <scope>NUCLEOTIDE SEQUENCE [LARGE SCALE GENOMIC DNA]</scope>
    <source>
        <strain evidence="4 5">C31</strain>
        <plasmid evidence="4 5">p-SCP3</plasmid>
    </source>
</reference>
<dbReference type="NCBIfam" id="TIGR01965">
    <property type="entry name" value="VCBS_repeat"/>
    <property type="match status" value="18"/>
</dbReference>
<evidence type="ECO:0000313" key="5">
    <source>
        <dbReference type="Proteomes" id="UP000596387"/>
    </source>
</evidence>
<feature type="domain" description="RapA2 cadherin-like" evidence="3">
    <location>
        <begin position="1612"/>
        <end position="1681"/>
    </location>
</feature>
<dbReference type="PRINTS" id="PR00313">
    <property type="entry name" value="CABNDNGRPT"/>
</dbReference>
<feature type="domain" description="RapA2 cadherin-like" evidence="3">
    <location>
        <begin position="1308"/>
        <end position="1376"/>
    </location>
</feature>
<dbReference type="InterPro" id="IPR013783">
    <property type="entry name" value="Ig-like_fold"/>
</dbReference>
<dbReference type="EMBL" id="CP047169">
    <property type="protein sequence ID" value="QRF68904.1"/>
    <property type="molecule type" value="Genomic_DNA"/>
</dbReference>
<accession>A0ABX7FGW0</accession>
<feature type="domain" description="RapA2 cadherin-like" evidence="3">
    <location>
        <begin position="495"/>
        <end position="564"/>
    </location>
</feature>
<feature type="domain" description="RapA2 cadherin-like" evidence="3">
    <location>
        <begin position="698"/>
        <end position="767"/>
    </location>
</feature>
<dbReference type="InterPro" id="IPR050557">
    <property type="entry name" value="RTX_toxin/Mannuronan_C5-epim"/>
</dbReference>
<keyword evidence="4" id="KW-0614">Plasmid</keyword>
<dbReference type="InterPro" id="IPR011049">
    <property type="entry name" value="Serralysin-like_metalloprot_C"/>
</dbReference>
<feature type="domain" description="RapA2 cadherin-like" evidence="3">
    <location>
        <begin position="1105"/>
        <end position="1173"/>
    </location>
</feature>
<feature type="domain" description="RapA2 cadherin-like" evidence="3">
    <location>
        <begin position="1408"/>
        <end position="1478"/>
    </location>
</feature>
<evidence type="ECO:0000256" key="1">
    <source>
        <dbReference type="ARBA" id="ARBA00004613"/>
    </source>
</evidence>
<name>A0ABX7FGW0_9RHOB</name>